<dbReference type="RefSeq" id="WP_023949232.1">
    <property type="nucleotide sequence ID" value="NZ_JAERIV010000014.1"/>
</dbReference>
<dbReference type="InterPro" id="IPR032411">
    <property type="entry name" value="FliS_cochap"/>
</dbReference>
<accession>A0A2X3B7G1</accession>
<name>A0A2X3B7G1_9HELI</name>
<reference evidence="1 2" key="1">
    <citation type="submission" date="2018-06" db="EMBL/GenBank/DDBJ databases">
        <authorList>
            <consortium name="Pathogen Informatics"/>
            <person name="Doyle S."/>
        </authorList>
    </citation>
    <scope>NUCLEOTIDE SEQUENCE [LARGE SCALE GENOMIC DNA]</scope>
    <source>
        <strain evidence="1 2">NCTC13102</strain>
    </source>
</reference>
<dbReference type="InterPro" id="IPR038315">
    <property type="entry name" value="FliS_cochap_sf"/>
</dbReference>
<gene>
    <name evidence="1" type="ORF">NCTC13102_01947</name>
</gene>
<dbReference type="AlphaFoldDB" id="A0A2X3B7G1"/>
<organism evidence="1 2">
    <name type="scientific">Helicobacter fennelliae</name>
    <dbReference type="NCBI Taxonomy" id="215"/>
    <lineage>
        <taxon>Bacteria</taxon>
        <taxon>Pseudomonadati</taxon>
        <taxon>Campylobacterota</taxon>
        <taxon>Epsilonproteobacteria</taxon>
        <taxon>Campylobacterales</taxon>
        <taxon>Helicobacteraceae</taxon>
        <taxon>Helicobacter</taxon>
    </lineage>
</organism>
<dbReference type="Gene3D" id="3.30.1120.180">
    <property type="entry name" value="Flagellar FLiS export co-chaperone, HP1076"/>
    <property type="match status" value="1"/>
</dbReference>
<dbReference type="Proteomes" id="UP000250166">
    <property type="component" value="Unassembled WGS sequence"/>
</dbReference>
<evidence type="ECO:0000313" key="2">
    <source>
        <dbReference type="Proteomes" id="UP000250166"/>
    </source>
</evidence>
<evidence type="ECO:0000313" key="1">
    <source>
        <dbReference type="EMBL" id="SQB99622.1"/>
    </source>
</evidence>
<protein>
    <submittedName>
        <fullName evidence="1">Uncharacterized protein</fullName>
    </submittedName>
</protein>
<dbReference type="EMBL" id="UAWL01000006">
    <property type="protein sequence ID" value="SQB99622.1"/>
    <property type="molecule type" value="Genomic_DNA"/>
</dbReference>
<proteinExistence type="predicted"/>
<sequence>MHEKDIIATFKKHIGEVDLGEIDLGGADFTASTKNLKEAFKIPLCKNLKITHFGEDIKSVNELTGALQTLQIVFRKITDLAQSIGQDPIQDALLECQIKDKIAECRFLGNALFDVTLSAKIGQKQLQLENPSPLPLLQNGNPSLLIDYIQDKNTEITQTLTALSQAIASQSPFSSAQPNADIPNLEHFDKDMLFKKLR</sequence>
<dbReference type="Pfam" id="PF16522">
    <property type="entry name" value="FliS_cochap"/>
    <property type="match status" value="1"/>
</dbReference>